<dbReference type="SUPFAM" id="SSF52540">
    <property type="entry name" value="P-loop containing nucleoside triphosphate hydrolases"/>
    <property type="match status" value="1"/>
</dbReference>
<dbReference type="EMBL" id="SZWF01000038">
    <property type="protein sequence ID" value="KAA9392936.1"/>
    <property type="molecule type" value="Genomic_DNA"/>
</dbReference>
<evidence type="ECO:0000313" key="4">
    <source>
        <dbReference type="Proteomes" id="UP000325957"/>
    </source>
</evidence>
<evidence type="ECO:0000259" key="1">
    <source>
        <dbReference type="Pfam" id="PF13304"/>
    </source>
</evidence>
<dbReference type="GO" id="GO:0016887">
    <property type="term" value="F:ATP hydrolysis activity"/>
    <property type="evidence" value="ECO:0007669"/>
    <property type="project" value="InterPro"/>
</dbReference>
<name>A0A5J5KVL7_9MICC</name>
<feature type="domain" description="ATPase AAA-type core" evidence="1">
    <location>
        <begin position="26"/>
        <end position="307"/>
    </location>
</feature>
<dbReference type="PANTHER" id="PTHR43581">
    <property type="entry name" value="ATP/GTP PHOSPHATASE"/>
    <property type="match status" value="1"/>
</dbReference>
<dbReference type="OrthoDB" id="3237462at2"/>
<dbReference type="InterPro" id="IPR034139">
    <property type="entry name" value="TOPRIM_OLD"/>
</dbReference>
<dbReference type="Pfam" id="PF20469">
    <property type="entry name" value="OLD-like_TOPRIM"/>
    <property type="match status" value="1"/>
</dbReference>
<comment type="caution">
    <text evidence="3">The sequence shown here is derived from an EMBL/GenBank/DDBJ whole genome shotgun (WGS) entry which is preliminary data.</text>
</comment>
<dbReference type="Pfam" id="PF13304">
    <property type="entry name" value="AAA_21"/>
    <property type="match status" value="1"/>
</dbReference>
<protein>
    <submittedName>
        <fullName evidence="3">DUF2813 domain-containing protein</fullName>
    </submittedName>
</protein>
<dbReference type="GO" id="GO:0005524">
    <property type="term" value="F:ATP binding"/>
    <property type="evidence" value="ECO:0007669"/>
    <property type="project" value="InterPro"/>
</dbReference>
<proteinExistence type="predicted"/>
<reference evidence="3 4" key="1">
    <citation type="submission" date="2019-05" db="EMBL/GenBank/DDBJ databases">
        <title>Kocuria coralli sp. nov., a novel actinobacterium isolated from coral reef seawater.</title>
        <authorList>
            <person name="Li J."/>
        </authorList>
    </citation>
    <scope>NUCLEOTIDE SEQUENCE [LARGE SCALE GENOMIC DNA]</scope>
    <source>
        <strain evidence="3 4">SCSIO 13007</strain>
    </source>
</reference>
<dbReference type="AlphaFoldDB" id="A0A5J5KVL7"/>
<dbReference type="InterPro" id="IPR003959">
    <property type="entry name" value="ATPase_AAA_core"/>
</dbReference>
<dbReference type="InterPro" id="IPR027417">
    <property type="entry name" value="P-loop_NTPase"/>
</dbReference>
<evidence type="ECO:0000259" key="2">
    <source>
        <dbReference type="Pfam" id="PF20469"/>
    </source>
</evidence>
<feature type="domain" description="OLD protein-like TOPRIM" evidence="2">
    <location>
        <begin position="356"/>
        <end position="421"/>
    </location>
</feature>
<evidence type="ECO:0000313" key="3">
    <source>
        <dbReference type="EMBL" id="KAA9392936.1"/>
    </source>
</evidence>
<dbReference type="InterPro" id="IPR051396">
    <property type="entry name" value="Bact_Antivir_Def_Nuclease"/>
</dbReference>
<keyword evidence="4" id="KW-1185">Reference proteome</keyword>
<dbReference type="Gene3D" id="3.40.50.300">
    <property type="entry name" value="P-loop containing nucleotide triphosphate hydrolases"/>
    <property type="match status" value="1"/>
</dbReference>
<organism evidence="3 4">
    <name type="scientific">Kocuria coralli</name>
    <dbReference type="NCBI Taxonomy" id="1461025"/>
    <lineage>
        <taxon>Bacteria</taxon>
        <taxon>Bacillati</taxon>
        <taxon>Actinomycetota</taxon>
        <taxon>Actinomycetes</taxon>
        <taxon>Micrococcales</taxon>
        <taxon>Micrococcaceae</taxon>
        <taxon>Kocuria</taxon>
    </lineage>
</organism>
<dbReference type="CDD" id="cd01026">
    <property type="entry name" value="TOPRIM_OLD"/>
    <property type="match status" value="1"/>
</dbReference>
<gene>
    <name evidence="3" type="ORF">FCK90_14735</name>
</gene>
<dbReference type="PANTHER" id="PTHR43581:SF4">
    <property type="entry name" value="ATP_GTP PHOSPHATASE"/>
    <property type="match status" value="1"/>
</dbReference>
<dbReference type="RefSeq" id="WP_158035062.1">
    <property type="nucleotide sequence ID" value="NZ_ML708637.1"/>
</dbReference>
<sequence>MRLTRLQVQNHGRLVDLEIEIRDHLVLVGANDVGKSSLLRCLDLLLGASTAQLYSHICADDFRDREQPLIIEADIAGFTGDDKALFPDEITIDATTGRESLTIRLVAAIDTNETLTVERAAPGGGTGRQLSRDQLLGLGWKFLSATAQTRDLRENRKSALDDILQAVDLGAEQASFDAITTSLVEKLKSSNVLTGLRTDLANQLSRALPERLERDELSFVPGSAVENDVLSDVRLQVDKNGTPHNLSEQSDGTRALYAIALYDLMSVGANMVGIDEPEIHLHPTSQRSLARLLQANRNQKIIATHSADIVGAFDPDSIVVVRAGGIVVQPVRGFLSVDEKLSVRWWVRDKLEPLTARRVVAVEGISDRIILERVADLTDRNLDRLGVSVIETGGAGDMGAVEKLFGPTGFKIPISMLVDEDAEVATADKLGIDSADLNQHSVWVSRIDLEDEYVAALGAAVVWSALQASSLFSSNELTNCQPTGSDGTYLDADVAAFCRRKKYKVKAAIVVSPLLDTATAPRVSSVNDLLSQIAGA</sequence>
<dbReference type="Proteomes" id="UP000325957">
    <property type="component" value="Unassembled WGS sequence"/>
</dbReference>
<accession>A0A5J5KVL7</accession>